<gene>
    <name evidence="1" type="ORF">S12H4_37150</name>
</gene>
<dbReference type="AlphaFoldDB" id="X1SVC2"/>
<accession>X1SVC2</accession>
<dbReference type="EMBL" id="BARW01022215">
    <property type="protein sequence ID" value="GAI96913.1"/>
    <property type="molecule type" value="Genomic_DNA"/>
</dbReference>
<proteinExistence type="predicted"/>
<comment type="caution">
    <text evidence="1">The sequence shown here is derived from an EMBL/GenBank/DDBJ whole genome shotgun (WGS) entry which is preliminary data.</text>
</comment>
<protein>
    <submittedName>
        <fullName evidence="1">Uncharacterized protein</fullName>
    </submittedName>
</protein>
<organism evidence="1">
    <name type="scientific">marine sediment metagenome</name>
    <dbReference type="NCBI Taxonomy" id="412755"/>
    <lineage>
        <taxon>unclassified sequences</taxon>
        <taxon>metagenomes</taxon>
        <taxon>ecological metagenomes</taxon>
    </lineage>
</organism>
<sequence>MKKRDLKKEIFNLVAEYYTEKHKTKPFIPGETYFQYTGRVYDEKEMVSLVDSTLDFGLPQEDL</sequence>
<name>X1SVC2_9ZZZZ</name>
<evidence type="ECO:0000313" key="1">
    <source>
        <dbReference type="EMBL" id="GAI96913.1"/>
    </source>
</evidence>
<reference evidence="1" key="1">
    <citation type="journal article" date="2014" name="Front. Microbiol.">
        <title>High frequency of phylogenetically diverse reductive dehalogenase-homologous genes in deep subseafloor sedimentary metagenomes.</title>
        <authorList>
            <person name="Kawai M."/>
            <person name="Futagami T."/>
            <person name="Toyoda A."/>
            <person name="Takaki Y."/>
            <person name="Nishi S."/>
            <person name="Hori S."/>
            <person name="Arai W."/>
            <person name="Tsubouchi T."/>
            <person name="Morono Y."/>
            <person name="Uchiyama I."/>
            <person name="Ito T."/>
            <person name="Fujiyama A."/>
            <person name="Inagaki F."/>
            <person name="Takami H."/>
        </authorList>
    </citation>
    <scope>NUCLEOTIDE SEQUENCE</scope>
    <source>
        <strain evidence="1">Expedition CK06-06</strain>
    </source>
</reference>